<keyword evidence="4 6" id="KW-0648">Protein biosynthesis</keyword>
<dbReference type="OrthoDB" id="15808at2759"/>
<evidence type="ECO:0000256" key="1">
    <source>
        <dbReference type="ARBA" id="ARBA00022598"/>
    </source>
</evidence>
<dbReference type="Gene3D" id="3.40.50.620">
    <property type="entry name" value="HUPs"/>
    <property type="match status" value="1"/>
</dbReference>
<reference evidence="7 8" key="1">
    <citation type="submission" date="2019-04" db="EMBL/GenBank/DDBJ databases">
        <title>Annotation for the trematode Fasciola gigantica.</title>
        <authorList>
            <person name="Choi Y.-J."/>
        </authorList>
    </citation>
    <scope>NUCLEOTIDE SEQUENCE [LARGE SCALE GENOMIC DNA]</scope>
    <source>
        <strain evidence="7">Uganda_cow_1</strain>
    </source>
</reference>
<keyword evidence="8" id="KW-1185">Reference proteome</keyword>
<dbReference type="STRING" id="46835.A0A504YVR9"/>
<keyword evidence="5 6" id="KW-0030">Aminoacyl-tRNA synthetase</keyword>
<dbReference type="GO" id="GO:0005759">
    <property type="term" value="C:mitochondrial matrix"/>
    <property type="evidence" value="ECO:0007669"/>
    <property type="project" value="TreeGrafter"/>
</dbReference>
<proteinExistence type="inferred from homology"/>
<dbReference type="GO" id="GO:0070183">
    <property type="term" value="P:mitochondrial tryptophanyl-tRNA aminoacylation"/>
    <property type="evidence" value="ECO:0007669"/>
    <property type="project" value="TreeGrafter"/>
</dbReference>
<comment type="caution">
    <text evidence="7">The sequence shown here is derived from an EMBL/GenBank/DDBJ whole genome shotgun (WGS) entry which is preliminary data.</text>
</comment>
<evidence type="ECO:0000313" key="7">
    <source>
        <dbReference type="EMBL" id="TPP64749.1"/>
    </source>
</evidence>
<gene>
    <name evidence="7" type="ORF">FGIG_08672</name>
</gene>
<organism evidence="7 8">
    <name type="scientific">Fasciola gigantica</name>
    <name type="common">Giant liver fluke</name>
    <dbReference type="NCBI Taxonomy" id="46835"/>
    <lineage>
        <taxon>Eukaryota</taxon>
        <taxon>Metazoa</taxon>
        <taxon>Spiralia</taxon>
        <taxon>Lophotrochozoa</taxon>
        <taxon>Platyhelminthes</taxon>
        <taxon>Trematoda</taxon>
        <taxon>Digenea</taxon>
        <taxon>Plagiorchiida</taxon>
        <taxon>Echinostomata</taxon>
        <taxon>Echinostomatoidea</taxon>
        <taxon>Fasciolidae</taxon>
        <taxon>Fasciola</taxon>
    </lineage>
</organism>
<evidence type="ECO:0000313" key="8">
    <source>
        <dbReference type="Proteomes" id="UP000316759"/>
    </source>
</evidence>
<dbReference type="InterPro" id="IPR002305">
    <property type="entry name" value="aa-tRNA-synth_Ic"/>
</dbReference>
<evidence type="ECO:0000256" key="5">
    <source>
        <dbReference type="ARBA" id="ARBA00023146"/>
    </source>
</evidence>
<name>A0A504YVR9_FASGI</name>
<dbReference type="Proteomes" id="UP000316759">
    <property type="component" value="Unassembled WGS sequence"/>
</dbReference>
<keyword evidence="1 6" id="KW-0436">Ligase</keyword>
<keyword evidence="3 6" id="KW-0067">ATP-binding</keyword>
<dbReference type="AlphaFoldDB" id="A0A504YVR9"/>
<sequence length="142" mass="15740">MAYDLPQRLAHLPQWRDKSHSSSLKNYLETTDADVPDSNDPFERASVGLFTYPVLQASDIILYNANLVPVGADQTAHIELARDLVRVATYRWITLKPLLNMPTCVTLGVSKVSYISLKLSSALPLNTTLSFVPHAVHGPLVR</sequence>
<evidence type="ECO:0000256" key="6">
    <source>
        <dbReference type="RuleBase" id="RU363036"/>
    </source>
</evidence>
<evidence type="ECO:0000256" key="4">
    <source>
        <dbReference type="ARBA" id="ARBA00022917"/>
    </source>
</evidence>
<dbReference type="PANTHER" id="PTHR43766">
    <property type="entry name" value="TRYPTOPHAN--TRNA LIGASE, MITOCHONDRIAL"/>
    <property type="match status" value="1"/>
</dbReference>
<dbReference type="InterPro" id="IPR050203">
    <property type="entry name" value="Trp-tRNA_synthetase"/>
</dbReference>
<comment type="similarity">
    <text evidence="6">Belongs to the class-I aminoacyl-tRNA synthetase family.</text>
</comment>
<accession>A0A504YVR9</accession>
<keyword evidence="2 6" id="KW-0547">Nucleotide-binding</keyword>
<dbReference type="PANTHER" id="PTHR43766:SF1">
    <property type="entry name" value="TRYPTOPHAN--TRNA LIGASE, MITOCHONDRIAL"/>
    <property type="match status" value="1"/>
</dbReference>
<evidence type="ECO:0000256" key="3">
    <source>
        <dbReference type="ARBA" id="ARBA00022840"/>
    </source>
</evidence>
<dbReference type="InterPro" id="IPR014729">
    <property type="entry name" value="Rossmann-like_a/b/a_fold"/>
</dbReference>
<protein>
    <submittedName>
        <fullName evidence="7">Tryptophan--tRNA ligase</fullName>
    </submittedName>
</protein>
<dbReference type="SUPFAM" id="SSF52374">
    <property type="entry name" value="Nucleotidylyl transferase"/>
    <property type="match status" value="1"/>
</dbReference>
<dbReference type="GO" id="GO:0005524">
    <property type="term" value="F:ATP binding"/>
    <property type="evidence" value="ECO:0007669"/>
    <property type="project" value="UniProtKB-KW"/>
</dbReference>
<dbReference type="GO" id="GO:0004830">
    <property type="term" value="F:tryptophan-tRNA ligase activity"/>
    <property type="evidence" value="ECO:0007669"/>
    <property type="project" value="TreeGrafter"/>
</dbReference>
<dbReference type="EMBL" id="SUNJ01004061">
    <property type="protein sequence ID" value="TPP64749.1"/>
    <property type="molecule type" value="Genomic_DNA"/>
</dbReference>
<dbReference type="Pfam" id="PF00579">
    <property type="entry name" value="tRNA-synt_1b"/>
    <property type="match status" value="1"/>
</dbReference>
<evidence type="ECO:0000256" key="2">
    <source>
        <dbReference type="ARBA" id="ARBA00022741"/>
    </source>
</evidence>